<evidence type="ECO:0000256" key="1">
    <source>
        <dbReference type="ARBA" id="ARBA00022679"/>
    </source>
</evidence>
<accession>A0A7X5EZW7</accession>
<organism evidence="5 6">
    <name type="scientific">Pannonibacter tanglangensis</name>
    <dbReference type="NCBI Taxonomy" id="2750084"/>
    <lineage>
        <taxon>Bacteria</taxon>
        <taxon>Pseudomonadati</taxon>
        <taxon>Pseudomonadota</taxon>
        <taxon>Alphaproteobacteria</taxon>
        <taxon>Hyphomicrobiales</taxon>
        <taxon>Stappiaceae</taxon>
        <taxon>Pannonibacter</taxon>
    </lineage>
</organism>
<feature type="compositionally biased region" description="Basic and acidic residues" evidence="3">
    <location>
        <begin position="325"/>
        <end position="336"/>
    </location>
</feature>
<dbReference type="Proteomes" id="UP000586722">
    <property type="component" value="Unassembled WGS sequence"/>
</dbReference>
<keyword evidence="2 5" id="KW-0418">Kinase</keyword>
<dbReference type="PANTHER" id="PTHR10584:SF166">
    <property type="entry name" value="RIBOKINASE"/>
    <property type="match status" value="1"/>
</dbReference>
<protein>
    <submittedName>
        <fullName evidence="5">Kinase</fullName>
    </submittedName>
</protein>
<evidence type="ECO:0000256" key="2">
    <source>
        <dbReference type="ARBA" id="ARBA00022777"/>
    </source>
</evidence>
<dbReference type="Pfam" id="PF00294">
    <property type="entry name" value="PfkB"/>
    <property type="match status" value="1"/>
</dbReference>
<evidence type="ECO:0000256" key="3">
    <source>
        <dbReference type="SAM" id="MobiDB-lite"/>
    </source>
</evidence>
<feature type="compositionally biased region" description="Gly residues" evidence="3">
    <location>
        <begin position="302"/>
        <end position="317"/>
    </location>
</feature>
<dbReference type="GO" id="GO:0016301">
    <property type="term" value="F:kinase activity"/>
    <property type="evidence" value="ECO:0007669"/>
    <property type="project" value="UniProtKB-KW"/>
</dbReference>
<gene>
    <name evidence="5" type="ORF">GWI72_02820</name>
</gene>
<dbReference type="InterPro" id="IPR029056">
    <property type="entry name" value="Ribokinase-like"/>
</dbReference>
<keyword evidence="1" id="KW-0808">Transferase</keyword>
<dbReference type="EMBL" id="JAABLQ010000001">
    <property type="protein sequence ID" value="NBN77197.1"/>
    <property type="molecule type" value="Genomic_DNA"/>
</dbReference>
<dbReference type="InterPro" id="IPR011611">
    <property type="entry name" value="PfkB_dom"/>
</dbReference>
<reference evidence="6" key="1">
    <citation type="submission" date="2020-01" db="EMBL/GenBank/DDBJ databases">
        <authorList>
            <person name="Fang Y."/>
            <person name="Sun R."/>
            <person name="Nie L."/>
            <person name="He J."/>
            <person name="Hao L."/>
            <person name="Wang L."/>
            <person name="Su S."/>
            <person name="Lv E."/>
            <person name="Zhang Z."/>
            <person name="Xie R."/>
            <person name="Liu H."/>
        </authorList>
    </citation>
    <scope>NUCLEOTIDE SEQUENCE [LARGE SCALE GENOMIC DNA]</scope>
    <source>
        <strain evidence="6">XCT-53</strain>
    </source>
</reference>
<dbReference type="Gene3D" id="3.40.1190.20">
    <property type="match status" value="1"/>
</dbReference>
<dbReference type="RefSeq" id="WP_161707810.1">
    <property type="nucleotide sequence ID" value="NZ_JAABLQ010000001.1"/>
</dbReference>
<feature type="region of interest" description="Disordered" evidence="3">
    <location>
        <begin position="302"/>
        <end position="353"/>
    </location>
</feature>
<keyword evidence="6" id="KW-1185">Reference proteome</keyword>
<dbReference type="SUPFAM" id="SSF53613">
    <property type="entry name" value="Ribokinase-like"/>
    <property type="match status" value="1"/>
</dbReference>
<evidence type="ECO:0000259" key="4">
    <source>
        <dbReference type="Pfam" id="PF00294"/>
    </source>
</evidence>
<evidence type="ECO:0000313" key="6">
    <source>
        <dbReference type="Proteomes" id="UP000586722"/>
    </source>
</evidence>
<dbReference type="PANTHER" id="PTHR10584">
    <property type="entry name" value="SUGAR KINASE"/>
    <property type="match status" value="1"/>
</dbReference>
<feature type="domain" description="Carbohydrate kinase PfkB" evidence="4">
    <location>
        <begin position="5"/>
        <end position="288"/>
    </location>
</feature>
<proteinExistence type="predicted"/>
<dbReference type="AlphaFoldDB" id="A0A7X5EZW7"/>
<name>A0A7X5EZW7_9HYPH</name>
<evidence type="ECO:0000313" key="5">
    <source>
        <dbReference type="EMBL" id="NBN77197.1"/>
    </source>
</evidence>
<comment type="caution">
    <text evidence="5">The sequence shown here is derived from an EMBL/GenBank/DDBJ whole genome shotgun (WGS) entry which is preliminary data.</text>
</comment>
<sequence length="353" mass="35004">MPSAIACLGAVHADLIAHGERAVLRETSTPGTIRMTPGGVATNVARALARLAVPVRLAGAIGQDADGTALARQLAEEGLDVGALARTSLATGRYLALHDPDGSLAGAICDTAITESLDEDFVAAVAPLLAAAPVWFCETNLPEAALAALAEAAGERMLVADAVSRAKAPKLAVLSGRLDLVFLNRAEAAAWTGFAEETPAVPLALAVAALGPRRVVLSDGGAPLTLVENGEPFQLEPPAAQVVDVTGAGDALIAGTLAGLARSLSLEDAAIAGLRAARLTLEATGAVAAGLSWPAIAPAGTGTGTGTGTGAGAGDCAGSGPDTAGHPDEALDHEPETDSDVFLPAPDTPTGRD</sequence>